<evidence type="ECO:0000313" key="2">
    <source>
        <dbReference type="EMBL" id="KAJ7037312.1"/>
    </source>
</evidence>
<sequence length="208" mass="23198">MTIVHPLCPVLYDPVWEQQLQDRDIPVAFFSGNETHLFLWLCHDKSKATSLIVTVTPPKTSNTTGLPLPVTVAPIQGPWVRLPDKAITGHQTSVVLWLSILGSESFLFGMRSGSVPKTAGGVSNGGIGARTRVETATRNHCCFAWDESPRHESKGVVRQQKMSSLKSRHPDRSEKYTKKERKKEVAMRGHTYLVYTQDSDWDSRPSGT</sequence>
<proteinExistence type="predicted"/>
<accession>A0AAD6X5G7</accession>
<keyword evidence="3" id="KW-1185">Reference proteome</keyword>
<organism evidence="2 3">
    <name type="scientific">Mycena alexandri</name>
    <dbReference type="NCBI Taxonomy" id="1745969"/>
    <lineage>
        <taxon>Eukaryota</taxon>
        <taxon>Fungi</taxon>
        <taxon>Dikarya</taxon>
        <taxon>Basidiomycota</taxon>
        <taxon>Agaricomycotina</taxon>
        <taxon>Agaricomycetes</taxon>
        <taxon>Agaricomycetidae</taxon>
        <taxon>Agaricales</taxon>
        <taxon>Marasmiineae</taxon>
        <taxon>Mycenaceae</taxon>
        <taxon>Mycena</taxon>
    </lineage>
</organism>
<dbReference type="EMBL" id="JARJCM010000038">
    <property type="protein sequence ID" value="KAJ7037312.1"/>
    <property type="molecule type" value="Genomic_DNA"/>
</dbReference>
<dbReference type="Proteomes" id="UP001218188">
    <property type="component" value="Unassembled WGS sequence"/>
</dbReference>
<evidence type="ECO:0000313" key="3">
    <source>
        <dbReference type="Proteomes" id="UP001218188"/>
    </source>
</evidence>
<comment type="caution">
    <text evidence="2">The sequence shown here is derived from an EMBL/GenBank/DDBJ whole genome shotgun (WGS) entry which is preliminary data.</text>
</comment>
<feature type="compositionally biased region" description="Basic and acidic residues" evidence="1">
    <location>
        <begin position="168"/>
        <end position="182"/>
    </location>
</feature>
<reference evidence="2" key="1">
    <citation type="submission" date="2023-03" db="EMBL/GenBank/DDBJ databases">
        <title>Massive genome expansion in bonnet fungi (Mycena s.s.) driven by repeated elements and novel gene families across ecological guilds.</title>
        <authorList>
            <consortium name="Lawrence Berkeley National Laboratory"/>
            <person name="Harder C.B."/>
            <person name="Miyauchi S."/>
            <person name="Viragh M."/>
            <person name="Kuo A."/>
            <person name="Thoen E."/>
            <person name="Andreopoulos B."/>
            <person name="Lu D."/>
            <person name="Skrede I."/>
            <person name="Drula E."/>
            <person name="Henrissat B."/>
            <person name="Morin E."/>
            <person name="Kohler A."/>
            <person name="Barry K."/>
            <person name="LaButti K."/>
            <person name="Morin E."/>
            <person name="Salamov A."/>
            <person name="Lipzen A."/>
            <person name="Mereny Z."/>
            <person name="Hegedus B."/>
            <person name="Baldrian P."/>
            <person name="Stursova M."/>
            <person name="Weitz H."/>
            <person name="Taylor A."/>
            <person name="Grigoriev I.V."/>
            <person name="Nagy L.G."/>
            <person name="Martin F."/>
            <person name="Kauserud H."/>
        </authorList>
    </citation>
    <scope>NUCLEOTIDE SEQUENCE</scope>
    <source>
        <strain evidence="2">CBHHK200</strain>
    </source>
</reference>
<gene>
    <name evidence="2" type="ORF">C8F04DRAFT_1180719</name>
</gene>
<feature type="region of interest" description="Disordered" evidence="1">
    <location>
        <begin position="152"/>
        <end position="182"/>
    </location>
</feature>
<name>A0AAD6X5G7_9AGAR</name>
<evidence type="ECO:0000256" key="1">
    <source>
        <dbReference type="SAM" id="MobiDB-lite"/>
    </source>
</evidence>
<dbReference type="AlphaFoldDB" id="A0AAD6X5G7"/>
<protein>
    <submittedName>
        <fullName evidence="2">Uncharacterized protein</fullName>
    </submittedName>
</protein>